<dbReference type="AlphaFoldDB" id="A0A5N4DGW7"/>
<feature type="region of interest" description="Disordered" evidence="1">
    <location>
        <begin position="1"/>
        <end position="179"/>
    </location>
</feature>
<reference evidence="2 3" key="1">
    <citation type="journal article" date="2019" name="Mol. Ecol. Resour.">
        <title>Improving Illumina assemblies with Hi-C and long reads: an example with the North African dromedary.</title>
        <authorList>
            <person name="Elbers J.P."/>
            <person name="Rogers M.F."/>
            <person name="Perelman P.L."/>
            <person name="Proskuryakova A.A."/>
            <person name="Serdyukova N.A."/>
            <person name="Johnson W.E."/>
            <person name="Horin P."/>
            <person name="Corander J."/>
            <person name="Murphy D."/>
            <person name="Burger P.A."/>
        </authorList>
    </citation>
    <scope>NUCLEOTIDE SEQUENCE [LARGE SCALE GENOMIC DNA]</scope>
    <source>
        <strain evidence="2">Drom800</strain>
        <tissue evidence="2">Blood</tissue>
    </source>
</reference>
<gene>
    <name evidence="2" type="ORF">Cadr_000016886</name>
</gene>
<feature type="region of interest" description="Disordered" evidence="1">
    <location>
        <begin position="241"/>
        <end position="300"/>
    </location>
</feature>
<name>A0A5N4DGW7_CAMDR</name>
<keyword evidence="3" id="KW-1185">Reference proteome</keyword>
<dbReference type="Proteomes" id="UP000299084">
    <property type="component" value="Unassembled WGS sequence"/>
</dbReference>
<accession>A0A5N4DGW7</accession>
<organism evidence="2 3">
    <name type="scientific">Camelus dromedarius</name>
    <name type="common">Dromedary</name>
    <name type="synonym">Arabian camel</name>
    <dbReference type="NCBI Taxonomy" id="9838"/>
    <lineage>
        <taxon>Eukaryota</taxon>
        <taxon>Metazoa</taxon>
        <taxon>Chordata</taxon>
        <taxon>Craniata</taxon>
        <taxon>Vertebrata</taxon>
        <taxon>Euteleostomi</taxon>
        <taxon>Mammalia</taxon>
        <taxon>Eutheria</taxon>
        <taxon>Laurasiatheria</taxon>
        <taxon>Artiodactyla</taxon>
        <taxon>Tylopoda</taxon>
        <taxon>Camelidae</taxon>
        <taxon>Camelus</taxon>
    </lineage>
</organism>
<feature type="region of interest" description="Disordered" evidence="1">
    <location>
        <begin position="531"/>
        <end position="561"/>
    </location>
</feature>
<comment type="caution">
    <text evidence="2">The sequence shown here is derived from an EMBL/GenBank/DDBJ whole genome shotgun (WGS) entry which is preliminary data.</text>
</comment>
<protein>
    <submittedName>
        <fullName evidence="2">Complement C1q-like protein 4</fullName>
    </submittedName>
</protein>
<feature type="compositionally biased region" description="Basic and acidic residues" evidence="1">
    <location>
        <begin position="44"/>
        <end position="54"/>
    </location>
</feature>
<feature type="compositionally biased region" description="Basic and acidic residues" evidence="1">
    <location>
        <begin position="100"/>
        <end position="121"/>
    </location>
</feature>
<evidence type="ECO:0000313" key="2">
    <source>
        <dbReference type="EMBL" id="KAB1270299.1"/>
    </source>
</evidence>
<evidence type="ECO:0000313" key="3">
    <source>
        <dbReference type="Proteomes" id="UP000299084"/>
    </source>
</evidence>
<feature type="compositionally biased region" description="Low complexity" evidence="1">
    <location>
        <begin position="21"/>
        <end position="33"/>
    </location>
</feature>
<dbReference type="SUPFAM" id="SSF49842">
    <property type="entry name" value="TNF-like"/>
    <property type="match status" value="1"/>
</dbReference>
<proteinExistence type="predicted"/>
<dbReference type="InterPro" id="IPR008983">
    <property type="entry name" value="Tumour_necrosis_fac-like_dom"/>
</dbReference>
<sequence>MRVGAAACPLRASFSGRQGGSRRAAAHTTRTAPGGRGGELGTQRGERWLERDVGPGHQQGLGPRAGVESQGANLPGGRPVGATRKRRAWDVQSAESSPAGRERSTEKEGNRGPRNLNRRELPLAQLTRGLRLDEGLGNRSTEAGARRGGVGREQPSGDPDPGPIPATASGVRGELRASAAMRPRVREDLLALAAGGGGRGRRGGHGVLLLVAIPLLVHSSRGPAHYEMLGRCRMVCDPHGPRGTGSDGATASVTPFPPGAQESGPAGEGRSARAPRTARSQRTPGEPGRPGPGGGGAPCRLRASNSFLRWSGRPHEGSTGAAFDDVVTNWQVHLPMSGVYFFAYHVLMRGGDGTSMWADLMKNGQLPKSLLHSLRDPNPFPNRVTKSKKARWGKVLGPCKCAGCKVGAELGPPKCLVAMGWFDRVASGLLIPAVRTPGLAAAASQDRGHCTGVSSQQRCPGTQGKGLRVYMGVYLHVACAGVCVVHARCLLYLECVVSEEAGLRGSHSVFRGAGAGPWGRGVERGTVVVRGEQQRPKGRGSTVGAEGDPHIGAPTGARREI</sequence>
<dbReference type="Gene3D" id="2.60.120.40">
    <property type="match status" value="1"/>
</dbReference>
<dbReference type="EMBL" id="JWIN03000012">
    <property type="protein sequence ID" value="KAB1270299.1"/>
    <property type="molecule type" value="Genomic_DNA"/>
</dbReference>
<evidence type="ECO:0000256" key="1">
    <source>
        <dbReference type="SAM" id="MobiDB-lite"/>
    </source>
</evidence>